<dbReference type="GO" id="GO:0046872">
    <property type="term" value="F:metal ion binding"/>
    <property type="evidence" value="ECO:0007669"/>
    <property type="project" value="UniProtKB-KW"/>
</dbReference>
<keyword evidence="3 5" id="KW-0378">Hydrolase</keyword>
<dbReference type="Gene3D" id="1.20.120.710">
    <property type="entry name" value="Haloacid dehalogenase hydrolase-like domain"/>
    <property type="match status" value="1"/>
</dbReference>
<organism evidence="5 6">
    <name type="scientific">Deinococcus radiopugnans ATCC 19172</name>
    <dbReference type="NCBI Taxonomy" id="585398"/>
    <lineage>
        <taxon>Bacteria</taxon>
        <taxon>Thermotogati</taxon>
        <taxon>Deinococcota</taxon>
        <taxon>Deinococci</taxon>
        <taxon>Deinococcales</taxon>
        <taxon>Deinococcaceae</taxon>
        <taxon>Deinococcus</taxon>
    </lineage>
</organism>
<dbReference type="PANTHER" id="PTHR46470">
    <property type="entry name" value="N-ACYLNEURAMINATE-9-PHOSPHATASE"/>
    <property type="match status" value="1"/>
</dbReference>
<evidence type="ECO:0000256" key="1">
    <source>
        <dbReference type="ARBA" id="ARBA00001946"/>
    </source>
</evidence>
<evidence type="ECO:0000256" key="4">
    <source>
        <dbReference type="ARBA" id="ARBA00022842"/>
    </source>
</evidence>
<dbReference type="PANTHER" id="PTHR46470:SF2">
    <property type="entry name" value="GLYCERALDEHYDE 3-PHOSPHATE PHOSPHATASE"/>
    <property type="match status" value="1"/>
</dbReference>
<dbReference type="GO" id="GO:0016791">
    <property type="term" value="F:phosphatase activity"/>
    <property type="evidence" value="ECO:0007669"/>
    <property type="project" value="TreeGrafter"/>
</dbReference>
<dbReference type="Pfam" id="PF00702">
    <property type="entry name" value="Hydrolase"/>
    <property type="match status" value="1"/>
</dbReference>
<evidence type="ECO:0000313" key="5">
    <source>
        <dbReference type="EMBL" id="TNM72102.1"/>
    </source>
</evidence>
<dbReference type="InterPro" id="IPR023214">
    <property type="entry name" value="HAD_sf"/>
</dbReference>
<dbReference type="SFLD" id="SFLDG01129">
    <property type="entry name" value="C1.5:_HAD__Beta-PGM__Phosphata"/>
    <property type="match status" value="1"/>
</dbReference>
<keyword evidence="4" id="KW-0460">Magnesium</keyword>
<proteinExistence type="predicted"/>
<comment type="caution">
    <text evidence="5">The sequence shown here is derived from an EMBL/GenBank/DDBJ whole genome shotgun (WGS) entry which is preliminary data.</text>
</comment>
<dbReference type="Gene3D" id="3.40.50.1000">
    <property type="entry name" value="HAD superfamily/HAD-like"/>
    <property type="match status" value="1"/>
</dbReference>
<gene>
    <name evidence="5" type="ORF">FHR04_04500</name>
</gene>
<dbReference type="OrthoDB" id="9807630at2"/>
<dbReference type="EMBL" id="VDMO01000004">
    <property type="protein sequence ID" value="TNM72102.1"/>
    <property type="molecule type" value="Genomic_DNA"/>
</dbReference>
<dbReference type="SFLD" id="SFLDS00003">
    <property type="entry name" value="Haloacid_Dehalogenase"/>
    <property type="match status" value="1"/>
</dbReference>
<dbReference type="PRINTS" id="PR00413">
    <property type="entry name" value="HADHALOGNASE"/>
</dbReference>
<sequence length="247" mass="26036">MPGGPGGTGGAGLIAGPLDFVAFDFDGTLTDYVQADLDALETLRRHACPHTEEQTFAARAVDEIMAFHDRVEAGKSDPLDMNAERLTRTLAAHSVTCTAAHLQLYAEALIHGTRPAPGVTALLTALRRRGLRLALLSNAYDGPAQRARIDACFPDRPFEVIVVAGEGATLKPDPQPFRLMLAQLGQSADRGVYVGDSPEHDVAGAVAAGLRAVLVHPHPRVQQRGSRLGAAQAVSSLDALAGLLARD</sequence>
<dbReference type="AlphaFoldDB" id="A0A5C4YAE2"/>
<protein>
    <submittedName>
        <fullName evidence="5">HAD family hydrolase</fullName>
    </submittedName>
</protein>
<dbReference type="GO" id="GO:0044281">
    <property type="term" value="P:small molecule metabolic process"/>
    <property type="evidence" value="ECO:0007669"/>
    <property type="project" value="UniProtKB-ARBA"/>
</dbReference>
<dbReference type="InterPro" id="IPR051400">
    <property type="entry name" value="HAD-like_hydrolase"/>
</dbReference>
<comment type="cofactor">
    <cofactor evidence="1">
        <name>Mg(2+)</name>
        <dbReference type="ChEBI" id="CHEBI:18420"/>
    </cofactor>
</comment>
<evidence type="ECO:0000256" key="3">
    <source>
        <dbReference type="ARBA" id="ARBA00022801"/>
    </source>
</evidence>
<dbReference type="NCBIfam" id="TIGR01549">
    <property type="entry name" value="HAD-SF-IA-v1"/>
    <property type="match status" value="1"/>
</dbReference>
<accession>A0A5C4YAE2</accession>
<dbReference type="InterPro" id="IPR006439">
    <property type="entry name" value="HAD-SF_hydro_IA"/>
</dbReference>
<dbReference type="NCBIfam" id="TIGR01509">
    <property type="entry name" value="HAD-SF-IA-v3"/>
    <property type="match status" value="1"/>
</dbReference>
<dbReference type="SUPFAM" id="SSF56784">
    <property type="entry name" value="HAD-like"/>
    <property type="match status" value="1"/>
</dbReference>
<evidence type="ECO:0000313" key="6">
    <source>
        <dbReference type="Proteomes" id="UP000313988"/>
    </source>
</evidence>
<reference evidence="5 6" key="1">
    <citation type="submission" date="2019-06" db="EMBL/GenBank/DDBJ databases">
        <title>Genome sequence of Deinococcus radiopugnans ATCC 19172.</title>
        <authorList>
            <person name="Maclea K.S."/>
            <person name="Maynard C.R."/>
        </authorList>
    </citation>
    <scope>NUCLEOTIDE SEQUENCE [LARGE SCALE GENOMIC DNA]</scope>
    <source>
        <strain evidence="5 6">ATCC 19172</strain>
    </source>
</reference>
<name>A0A5C4YAE2_9DEIO</name>
<keyword evidence="2" id="KW-0479">Metal-binding</keyword>
<evidence type="ECO:0000256" key="2">
    <source>
        <dbReference type="ARBA" id="ARBA00022723"/>
    </source>
</evidence>
<dbReference type="InterPro" id="IPR036412">
    <property type="entry name" value="HAD-like_sf"/>
</dbReference>
<dbReference type="Proteomes" id="UP000313988">
    <property type="component" value="Unassembled WGS sequence"/>
</dbReference>